<evidence type="ECO:0000313" key="2">
    <source>
        <dbReference type="Proteomes" id="UP000784294"/>
    </source>
</evidence>
<reference evidence="1" key="1">
    <citation type="submission" date="2018-11" db="EMBL/GenBank/DDBJ databases">
        <authorList>
            <consortium name="Pathogen Informatics"/>
        </authorList>
    </citation>
    <scope>NUCLEOTIDE SEQUENCE</scope>
</reference>
<organism evidence="1 2">
    <name type="scientific">Protopolystoma xenopodis</name>
    <dbReference type="NCBI Taxonomy" id="117903"/>
    <lineage>
        <taxon>Eukaryota</taxon>
        <taxon>Metazoa</taxon>
        <taxon>Spiralia</taxon>
        <taxon>Lophotrochozoa</taxon>
        <taxon>Platyhelminthes</taxon>
        <taxon>Monogenea</taxon>
        <taxon>Polyopisthocotylea</taxon>
        <taxon>Polystomatidea</taxon>
        <taxon>Polystomatidae</taxon>
        <taxon>Protopolystoma</taxon>
    </lineage>
</organism>
<comment type="caution">
    <text evidence="1">The sequence shown here is derived from an EMBL/GenBank/DDBJ whole genome shotgun (WGS) entry which is preliminary data.</text>
</comment>
<name>A0A448X403_9PLAT</name>
<dbReference type="AlphaFoldDB" id="A0A448X403"/>
<evidence type="ECO:0000313" key="1">
    <source>
        <dbReference type="EMBL" id="VEL27332.1"/>
    </source>
</evidence>
<proteinExistence type="predicted"/>
<dbReference type="EMBL" id="CAAALY010086517">
    <property type="protein sequence ID" value="VEL27332.1"/>
    <property type="molecule type" value="Genomic_DNA"/>
</dbReference>
<gene>
    <name evidence="1" type="ORF">PXEA_LOCUS20772</name>
</gene>
<sequence>MLLSGGTFLYVSAAHILPELASENARSCSDSVALESAGMESTVVKVGSNTGSTSDVSALINSARRGPPGYREANCSSPTLSIDEVADSAQATRGPQDKSISGLGDPGSVHFHNGKGFRPSELFILLLGAAIPMLISLGHSH</sequence>
<protein>
    <submittedName>
        <fullName evidence="1">Uncharacterized protein</fullName>
    </submittedName>
</protein>
<dbReference type="OrthoDB" id="19859at2759"/>
<keyword evidence="2" id="KW-1185">Reference proteome</keyword>
<dbReference type="Proteomes" id="UP000784294">
    <property type="component" value="Unassembled WGS sequence"/>
</dbReference>
<accession>A0A448X403</accession>